<proteinExistence type="predicted"/>
<dbReference type="Proteomes" id="UP001482620">
    <property type="component" value="Unassembled WGS sequence"/>
</dbReference>
<dbReference type="EMBL" id="JAHRIQ010098101">
    <property type="protein sequence ID" value="MEQ2253501.1"/>
    <property type="molecule type" value="Genomic_DNA"/>
</dbReference>
<keyword evidence="2" id="KW-1185">Reference proteome</keyword>
<accession>A0ABV0V836</accession>
<reference evidence="1 2" key="1">
    <citation type="submission" date="2021-06" db="EMBL/GenBank/DDBJ databases">
        <authorList>
            <person name="Palmer J.M."/>
        </authorList>
    </citation>
    <scope>NUCLEOTIDE SEQUENCE [LARGE SCALE GENOMIC DNA]</scope>
    <source>
        <strain evidence="2">if_2019</strain>
        <tissue evidence="1">Muscle</tissue>
    </source>
</reference>
<organism evidence="1 2">
    <name type="scientific">Ilyodon furcidens</name>
    <name type="common">goldbreast splitfin</name>
    <dbReference type="NCBI Taxonomy" id="33524"/>
    <lineage>
        <taxon>Eukaryota</taxon>
        <taxon>Metazoa</taxon>
        <taxon>Chordata</taxon>
        <taxon>Craniata</taxon>
        <taxon>Vertebrata</taxon>
        <taxon>Euteleostomi</taxon>
        <taxon>Actinopterygii</taxon>
        <taxon>Neopterygii</taxon>
        <taxon>Teleostei</taxon>
        <taxon>Neoteleostei</taxon>
        <taxon>Acanthomorphata</taxon>
        <taxon>Ovalentaria</taxon>
        <taxon>Atherinomorphae</taxon>
        <taxon>Cyprinodontiformes</taxon>
        <taxon>Goodeidae</taxon>
        <taxon>Ilyodon</taxon>
    </lineage>
</organism>
<evidence type="ECO:0000313" key="1">
    <source>
        <dbReference type="EMBL" id="MEQ2253501.1"/>
    </source>
</evidence>
<gene>
    <name evidence="1" type="ORF">ILYODFUR_032788</name>
</gene>
<evidence type="ECO:0008006" key="3">
    <source>
        <dbReference type="Google" id="ProtNLM"/>
    </source>
</evidence>
<comment type="caution">
    <text evidence="1">The sequence shown here is derived from an EMBL/GenBank/DDBJ whole genome shotgun (WGS) entry which is preliminary data.</text>
</comment>
<name>A0ABV0V836_9TELE</name>
<protein>
    <recommendedName>
        <fullName evidence="3">Secreted protein</fullName>
    </recommendedName>
</protein>
<sequence>MVNSLMQWRQNCCSSEVRISCNICRKFFFSLSLRFCLVGLSSARYSVANTSTSHRVHCFYDDKGPLFQCSHSQMSVIRHRLKIGAKPRPHGISHLQDSHLICPHLQE</sequence>
<evidence type="ECO:0000313" key="2">
    <source>
        <dbReference type="Proteomes" id="UP001482620"/>
    </source>
</evidence>